<evidence type="ECO:0000313" key="3">
    <source>
        <dbReference type="Proteomes" id="UP000008386"/>
    </source>
</evidence>
<sequence length="311" mass="35135">MNAETKRILAFISASLFVTFMLLSIVAYTRDPIREEDRLMGMVVQTAAFTHEGHFTNSTVYGERASLKNYPTGITDAIYGRYTYTVSPVLTGRYELQGIVTYFVTKGGERIVLFNETLFKYSGAFEDGGFTRVVYFNLTKIDERRDELAKALKLPRLSREISMKAFVQASDEEFAHEITLVRDSSTGLTSVANAEKVVRKNIVDRMSIKNELLFMSVSTARIVFPLLAIASGLMFLWLWDPKPRKRGTLEGRPHGIEAKVFLNDEKSLKKVANLTGNPIFHYRVDGTDVYGVVDGQVIYEYRERARGSGES</sequence>
<proteinExistence type="predicted"/>
<evidence type="ECO:0000313" key="2">
    <source>
        <dbReference type="EMBL" id="AEH24908.1"/>
    </source>
</evidence>
<keyword evidence="1" id="KW-0812">Transmembrane</keyword>
<dbReference type="AlphaFoldDB" id="F8AF80"/>
<keyword evidence="1" id="KW-0472">Membrane</keyword>
<keyword evidence="1" id="KW-1133">Transmembrane helix</keyword>
<keyword evidence="3" id="KW-1185">Reference proteome</keyword>
<dbReference type="Proteomes" id="UP000008386">
    <property type="component" value="Chromosome"/>
</dbReference>
<gene>
    <name evidence="2" type="ordered locus">PYCH_12300</name>
</gene>
<reference evidence="2 3" key="1">
    <citation type="journal article" date="2011" name="J. Bacteriol.">
        <title>Complete genome sequence of the obligate piezophilic hyperthermophilic archaeon Pyrococcus yayanosii CH1.</title>
        <authorList>
            <person name="Jun X."/>
            <person name="Lupeng L."/>
            <person name="Minjuan X."/>
            <person name="Oger P."/>
            <person name="Fengping W."/>
            <person name="Jebbar M."/>
            <person name="Xiang X."/>
        </authorList>
    </citation>
    <scope>NUCLEOTIDE SEQUENCE [LARGE SCALE GENOMIC DNA]</scope>
    <source>
        <strain evidence="3">CH1 / JCM 16557</strain>
    </source>
</reference>
<dbReference type="HOGENOM" id="CLU_075238_0_0_2"/>
<protein>
    <submittedName>
        <fullName evidence="2">Uncharacterized protein</fullName>
    </submittedName>
</protein>
<dbReference type="RefSeq" id="WP_013905964.1">
    <property type="nucleotide sequence ID" value="NC_015680.1"/>
</dbReference>
<organism evidence="2 3">
    <name type="scientific">Pyrococcus yayanosii (strain CH1 / JCM 16557)</name>
    <dbReference type="NCBI Taxonomy" id="529709"/>
    <lineage>
        <taxon>Archaea</taxon>
        <taxon>Methanobacteriati</taxon>
        <taxon>Methanobacteriota</taxon>
        <taxon>Thermococci</taxon>
        <taxon>Thermococcales</taxon>
        <taxon>Thermococcaceae</taxon>
        <taxon>Pyrococcus</taxon>
    </lineage>
</organism>
<dbReference type="KEGG" id="pya:PYCH_12300"/>
<dbReference type="STRING" id="529709.PYCH_12300"/>
<dbReference type="GeneID" id="10837803"/>
<evidence type="ECO:0000256" key="1">
    <source>
        <dbReference type="SAM" id="Phobius"/>
    </source>
</evidence>
<dbReference type="eggNOG" id="arCOG04474">
    <property type="taxonomic scope" value="Archaea"/>
</dbReference>
<name>F8AF80_PYRYC</name>
<feature type="transmembrane region" description="Helical" evidence="1">
    <location>
        <begin position="212"/>
        <end position="239"/>
    </location>
</feature>
<accession>F8AF80</accession>
<dbReference type="OrthoDB" id="86028at2157"/>
<dbReference type="EMBL" id="CP002779">
    <property type="protein sequence ID" value="AEH24908.1"/>
    <property type="molecule type" value="Genomic_DNA"/>
</dbReference>